<evidence type="ECO:0000313" key="2">
    <source>
        <dbReference type="Proteomes" id="UP000266743"/>
    </source>
</evidence>
<dbReference type="Proteomes" id="UP000266743">
    <property type="component" value="Chromosome 6"/>
</dbReference>
<dbReference type="EMBL" id="QSBY01000006">
    <property type="protein sequence ID" value="RHW71993.1"/>
    <property type="molecule type" value="Genomic_DNA"/>
</dbReference>
<reference evidence="1 2" key="1">
    <citation type="submission" date="2018-09" db="EMBL/GenBank/DDBJ databases">
        <title>whole genome sequence of T. equiperdum IVM-t1 strain.</title>
        <authorList>
            <person name="Suganuma K."/>
        </authorList>
    </citation>
    <scope>NUCLEOTIDE SEQUENCE [LARGE SCALE GENOMIC DNA]</scope>
    <source>
        <strain evidence="1 2">IVM-t1</strain>
    </source>
</reference>
<comment type="caution">
    <text evidence="1">The sequence shown here is derived from an EMBL/GenBank/DDBJ whole genome shotgun (WGS) entry which is preliminary data.</text>
</comment>
<sequence>MIRRLNVLRKTASSCASLTFSTGDNPYIRVLRMLQSDGEGPPAAWHVFEEFRTYYRQVTSSTSIATVDMKPLQNFCGSFDDTEPFAVVMMKILCDLHKLEELRFLFAQCMLELSSPSVELFNVYLLAISLSDTFNQYEIENAIEAMRMKGAEPDVVTKISLFIVYTRLGEDYSSWWPSIHEDTKSIITSGKNWQQKFPLLSIRLQHCFQTLLRVHHDVTMVQECFELLRLADHEKMSPRLLLPYMLLSTNNVASPPSIAVQLIAAAEGASEQEVAEASADIGVNAFEESSSILQEAKGGPVLNNDVTALKLMAKCAKWGDVASADYVLKYLRAHPCIIPPQHKFALALLHLETLVRAGLLKEALYLLEDEIPESDSIPGPRPKLFLETRRLTLLNAHPVMSLVRFIAEVDSRAEESLLLLEERKAAGGNVSHKTLNVVLEACALMKDEQKASLVLFTFRNVAVRETARTFTLLLSTSPNAVSAVKKIPTFLEDMVDLGVEVTAEFLRGGLELAVDAQDVSTAMMLVEYHRQRSVSIESRLSVRLFKMLCLVVDIGSVRQLVAVLRATQSPVDPRCLSLCIASFRKWDIPCDDLKGVSTSGSTG</sequence>
<protein>
    <submittedName>
        <fullName evidence="1">Uncharacterized protein</fullName>
    </submittedName>
</protein>
<organism evidence="1 2">
    <name type="scientific">Trypanosoma brucei equiperdum</name>
    <dbReference type="NCBI Taxonomy" id="630700"/>
    <lineage>
        <taxon>Eukaryota</taxon>
        <taxon>Discoba</taxon>
        <taxon>Euglenozoa</taxon>
        <taxon>Kinetoplastea</taxon>
        <taxon>Metakinetoplastina</taxon>
        <taxon>Trypanosomatida</taxon>
        <taxon>Trypanosomatidae</taxon>
        <taxon>Trypanosoma</taxon>
    </lineage>
</organism>
<proteinExistence type="predicted"/>
<evidence type="ECO:0000313" key="1">
    <source>
        <dbReference type="EMBL" id="RHW71993.1"/>
    </source>
</evidence>
<accession>A0A3L6L5P8</accession>
<name>A0A3L6L5P8_9TRYP</name>
<dbReference type="AlphaFoldDB" id="A0A3L6L5P8"/>
<gene>
    <name evidence="1" type="ORF">DPX39_060048000</name>
</gene>